<organism evidence="1 2">
    <name type="scientific">Symbiodinium pilosum</name>
    <name type="common">Dinoflagellate</name>
    <dbReference type="NCBI Taxonomy" id="2952"/>
    <lineage>
        <taxon>Eukaryota</taxon>
        <taxon>Sar</taxon>
        <taxon>Alveolata</taxon>
        <taxon>Dinophyceae</taxon>
        <taxon>Suessiales</taxon>
        <taxon>Symbiodiniaceae</taxon>
        <taxon>Symbiodinium</taxon>
    </lineage>
</organism>
<name>A0A812YDB7_SYMPI</name>
<reference evidence="1" key="1">
    <citation type="submission" date="2021-02" db="EMBL/GenBank/DDBJ databases">
        <authorList>
            <person name="Dougan E. K."/>
            <person name="Rhodes N."/>
            <person name="Thang M."/>
            <person name="Chan C."/>
        </authorList>
    </citation>
    <scope>NUCLEOTIDE SEQUENCE</scope>
</reference>
<dbReference type="Proteomes" id="UP000649617">
    <property type="component" value="Unassembled WGS sequence"/>
</dbReference>
<accession>A0A812YDB7</accession>
<feature type="non-terminal residue" evidence="1">
    <location>
        <position position="381"/>
    </location>
</feature>
<keyword evidence="2" id="KW-1185">Reference proteome</keyword>
<proteinExistence type="predicted"/>
<comment type="caution">
    <text evidence="1">The sequence shown here is derived from an EMBL/GenBank/DDBJ whole genome shotgun (WGS) entry which is preliminary data.</text>
</comment>
<gene>
    <name evidence="1" type="primary">NLRC3</name>
    <name evidence="1" type="ORF">SPIL2461_LOCUS22488</name>
</gene>
<sequence>MRGEKSGQSLAEALEVGHNSWTAKLDFFGTTSLFKDAPHGSDPKRVYEVTNVIRLGFDKGDGIVHQVTREKDFLGVVEKCMMEYSGPQPKMMKFVKRLWERSAFLSQRNIDVPKHELMLEGLQPILEHWVAELSQIAAHAETLTSMLKRQDPDYREHAAADVKQLRSSLGRAHGTVENRLQDRHTATVDALQFIRRVMSLVEPSADEVVEESARLRQVQDLLEACVEHVLMSWLSTESAFRRPLVQELRDKWDFVSAHPPIAASVTWPRKPPGPQIYVASWNLSHEDHISDQGWLQESILENTLQKVLEVLCHETHPKAILCLQGCQPELLQKLDKKFEEPDEKNHGKPRRKFRLARRRTDFEAIIYDQEMVVEVNRPAEE</sequence>
<protein>
    <submittedName>
        <fullName evidence="1">NLRC3 protein</fullName>
    </submittedName>
</protein>
<dbReference type="EMBL" id="CAJNIZ010047349">
    <property type="protein sequence ID" value="CAE7766539.1"/>
    <property type="molecule type" value="Genomic_DNA"/>
</dbReference>
<evidence type="ECO:0000313" key="1">
    <source>
        <dbReference type="EMBL" id="CAE7766539.1"/>
    </source>
</evidence>
<dbReference type="OrthoDB" id="448387at2759"/>
<dbReference type="AlphaFoldDB" id="A0A812YDB7"/>
<evidence type="ECO:0000313" key="2">
    <source>
        <dbReference type="Proteomes" id="UP000649617"/>
    </source>
</evidence>